<sequence length="127" mass="14365">MNRQIKSGNGWRLGWDPTAEKFCGLLSGEHWAIELTATEFSDFCRCVRQLSDTMRDMASELMDEEKLTCEQETATIWLEVEGFPALYSLRFILLSGRKGEGEWPPEAAVELVKALGEAPFFDLSVDL</sequence>
<accession>A0A2W4WFS1</accession>
<dbReference type="GO" id="GO:0003677">
    <property type="term" value="F:DNA binding"/>
    <property type="evidence" value="ECO:0007669"/>
    <property type="project" value="InterPro"/>
</dbReference>
<reference evidence="1 2" key="2">
    <citation type="submission" date="2018-06" db="EMBL/GenBank/DDBJ databases">
        <title>Metagenomic assembly of (sub)arctic Cyanobacteria and their associated microbiome from non-axenic cultures.</title>
        <authorList>
            <person name="Baurain D."/>
        </authorList>
    </citation>
    <scope>NUCLEOTIDE SEQUENCE [LARGE SCALE GENOMIC DNA]</scope>
    <source>
        <strain evidence="1">ULC129bin1</strain>
    </source>
</reference>
<dbReference type="InterPro" id="IPR009044">
    <property type="entry name" value="ssDNA-bd_transcriptional_reg"/>
</dbReference>
<reference evidence="2" key="1">
    <citation type="submission" date="2018-04" db="EMBL/GenBank/DDBJ databases">
        <authorList>
            <person name="Cornet L."/>
        </authorList>
    </citation>
    <scope>NUCLEOTIDE SEQUENCE [LARGE SCALE GENOMIC DNA]</scope>
</reference>
<proteinExistence type="predicted"/>
<dbReference type="InterPro" id="IPR014947">
    <property type="entry name" value="DUF1818"/>
</dbReference>
<gene>
    <name evidence="1" type="ORF">DCF25_05420</name>
</gene>
<name>A0A2W4WFS1_9CYAN</name>
<evidence type="ECO:0000313" key="2">
    <source>
        <dbReference type="Proteomes" id="UP000249354"/>
    </source>
</evidence>
<dbReference type="SUPFAM" id="SSF54447">
    <property type="entry name" value="ssDNA-binding transcriptional regulator domain"/>
    <property type="match status" value="1"/>
</dbReference>
<protein>
    <submittedName>
        <fullName evidence="1">DUF1818 domain-containing protein</fullName>
    </submittedName>
</protein>
<evidence type="ECO:0000313" key="1">
    <source>
        <dbReference type="EMBL" id="PZO21175.1"/>
    </source>
</evidence>
<dbReference type="Proteomes" id="UP000249354">
    <property type="component" value="Unassembled WGS sequence"/>
</dbReference>
<dbReference type="EMBL" id="QBMC01000022">
    <property type="protein sequence ID" value="PZO21175.1"/>
    <property type="molecule type" value="Genomic_DNA"/>
</dbReference>
<organism evidence="1 2">
    <name type="scientific">Leptolyngbya foveolarum</name>
    <dbReference type="NCBI Taxonomy" id="47253"/>
    <lineage>
        <taxon>Bacteria</taxon>
        <taxon>Bacillati</taxon>
        <taxon>Cyanobacteriota</taxon>
        <taxon>Cyanophyceae</taxon>
        <taxon>Leptolyngbyales</taxon>
        <taxon>Leptolyngbyaceae</taxon>
        <taxon>Leptolyngbya group</taxon>
        <taxon>Leptolyngbya</taxon>
    </lineage>
</organism>
<dbReference type="AlphaFoldDB" id="A0A2W4WFS1"/>
<comment type="caution">
    <text evidence="1">The sequence shown here is derived from an EMBL/GenBank/DDBJ whole genome shotgun (WGS) entry which is preliminary data.</text>
</comment>
<dbReference type="GO" id="GO:0006355">
    <property type="term" value="P:regulation of DNA-templated transcription"/>
    <property type="evidence" value="ECO:0007669"/>
    <property type="project" value="InterPro"/>
</dbReference>
<dbReference type="Gene3D" id="2.30.31.10">
    <property type="entry name" value="Transcriptional Coactivator Pc4, Chain A"/>
    <property type="match status" value="1"/>
</dbReference>
<dbReference type="Pfam" id="PF08848">
    <property type="entry name" value="DUF1818"/>
    <property type="match status" value="1"/>
</dbReference>